<dbReference type="Gene3D" id="3.10.450.30">
    <property type="entry name" value="Microbial ribonucleases"/>
    <property type="match status" value="1"/>
</dbReference>
<dbReference type="GO" id="GO:0005576">
    <property type="term" value="C:extracellular region"/>
    <property type="evidence" value="ECO:0007669"/>
    <property type="project" value="UniProtKB-SubCell"/>
</dbReference>
<evidence type="ECO:0000256" key="7">
    <source>
        <dbReference type="PIRNR" id="PIRNR001013"/>
    </source>
</evidence>
<keyword evidence="5 7" id="KW-0540">Nuclease</keyword>
<evidence type="ECO:0000256" key="1">
    <source>
        <dbReference type="ARBA" id="ARBA00004613"/>
    </source>
</evidence>
<evidence type="ECO:0000256" key="5">
    <source>
        <dbReference type="ARBA" id="ARBA00022722"/>
    </source>
</evidence>
<dbReference type="InterPro" id="IPR016191">
    <property type="entry name" value="Ribonuclease/ribotoxin"/>
</dbReference>
<dbReference type="AlphaFoldDB" id="A0A0U2KVA9"/>
<protein>
    <recommendedName>
        <fullName evidence="3 7">Ribonuclease</fullName>
        <ecNumber evidence="7">3.1.27.-</ecNumber>
    </recommendedName>
</protein>
<evidence type="ECO:0000256" key="2">
    <source>
        <dbReference type="ARBA" id="ARBA00009006"/>
    </source>
</evidence>
<proteinExistence type="inferred from homology"/>
<reference evidence="9" key="1">
    <citation type="submission" date="2015-12" db="EMBL/GenBank/DDBJ databases">
        <title>Complete genome sequences of two moderately thermophilic Paenibacillus species.</title>
        <authorList>
            <person name="Butler R.III."/>
            <person name="Wang J."/>
            <person name="Stark B.C."/>
            <person name="Pombert J.-F."/>
        </authorList>
    </citation>
    <scope>NUCLEOTIDE SEQUENCE [LARGE SCALE GENOMIC DNA]</scope>
    <source>
        <strain evidence="9">32O-Y</strain>
    </source>
</reference>
<feature type="chain" id="PRO_5042621229" description="Ribonuclease" evidence="7">
    <location>
        <begin position="26"/>
        <end position="144"/>
    </location>
</feature>
<keyword evidence="7" id="KW-0732">Signal</keyword>
<dbReference type="InterPro" id="IPR000026">
    <property type="entry name" value="N1-like"/>
</dbReference>
<name>A0A0U2KVA9_9BACL</name>
<dbReference type="EC" id="3.1.27.-" evidence="7"/>
<dbReference type="PATRIC" id="fig|162209.4.peg.173"/>
<keyword evidence="9" id="KW-1185">Reference proteome</keyword>
<dbReference type="RefSeq" id="WP_062410808.1">
    <property type="nucleotide sequence ID" value="NZ_BJCS01000008.1"/>
</dbReference>
<dbReference type="GO" id="GO:0016787">
    <property type="term" value="F:hydrolase activity"/>
    <property type="evidence" value="ECO:0007669"/>
    <property type="project" value="UniProtKB-KW"/>
</dbReference>
<dbReference type="Pfam" id="PF00545">
    <property type="entry name" value="Ribonuclease"/>
    <property type="match status" value="1"/>
</dbReference>
<organism evidence="8 9">
    <name type="scientific">Paenibacillus naphthalenovorans</name>
    <dbReference type="NCBI Taxonomy" id="162209"/>
    <lineage>
        <taxon>Bacteria</taxon>
        <taxon>Bacillati</taxon>
        <taxon>Bacillota</taxon>
        <taxon>Bacilli</taxon>
        <taxon>Bacillales</taxon>
        <taxon>Paenibacillaceae</taxon>
        <taxon>Paenibacillus</taxon>
    </lineage>
</organism>
<dbReference type="STRING" id="162209.IJ22_01700"/>
<feature type="signal peptide" evidence="7">
    <location>
        <begin position="1"/>
        <end position="25"/>
    </location>
</feature>
<reference evidence="8 9" key="2">
    <citation type="journal article" date="2016" name="Genome Announc.">
        <title>Complete Genome Sequences of Two Interactive Moderate Thermophiles, Paenibacillus napthalenovorans 32O-Y and Paenibacillus sp. 32O-W.</title>
        <authorList>
            <person name="Butler R.R.III."/>
            <person name="Wang J."/>
            <person name="Stark B.C."/>
            <person name="Pombert J.F."/>
        </authorList>
    </citation>
    <scope>NUCLEOTIDE SEQUENCE [LARGE SCALE GENOMIC DNA]</scope>
    <source>
        <strain evidence="8 9">32O-Y</strain>
    </source>
</reference>
<dbReference type="PROSITE" id="PS51257">
    <property type="entry name" value="PROKAR_LIPOPROTEIN"/>
    <property type="match status" value="1"/>
</dbReference>
<keyword evidence="7" id="KW-0255">Endonuclease</keyword>
<dbReference type="Proteomes" id="UP000061660">
    <property type="component" value="Chromosome"/>
</dbReference>
<keyword evidence="6 7" id="KW-0378">Hydrolase</keyword>
<dbReference type="KEGG" id="pnp:IJ22_01700"/>
<keyword evidence="4 7" id="KW-0964">Secreted</keyword>
<dbReference type="GO" id="GO:0003723">
    <property type="term" value="F:RNA binding"/>
    <property type="evidence" value="ECO:0007669"/>
    <property type="project" value="UniProtKB-UniRule"/>
</dbReference>
<evidence type="ECO:0000313" key="8">
    <source>
        <dbReference type="EMBL" id="ALS20562.1"/>
    </source>
</evidence>
<dbReference type="EMBL" id="CP013652">
    <property type="protein sequence ID" value="ALS20562.1"/>
    <property type="molecule type" value="Genomic_DNA"/>
</dbReference>
<sequence length="144" mass="16107" precursor="true">MKLWKWLCTVLIVSFVIGLSGCAPAVDREDQAGQTAALTGFDEVAEYISKHGKLPDNFITKNEARKLGWDPQKGNLAEVAPGKSIGGDVFQNREGLLPKKNGRIWYEADINYKKGARGSDRIVFSNDGLIYKTTDHYRTFTRIK</sequence>
<comment type="subcellular location">
    <subcellularLocation>
        <location evidence="1 7">Secreted</location>
    </subcellularLocation>
</comment>
<evidence type="ECO:0000313" key="9">
    <source>
        <dbReference type="Proteomes" id="UP000061660"/>
    </source>
</evidence>
<dbReference type="PIRSF" id="PIRSF001013">
    <property type="entry name" value="Barnase"/>
    <property type="match status" value="1"/>
</dbReference>
<dbReference type="OrthoDB" id="9803442at2"/>
<gene>
    <name evidence="8" type="ORF">IJ22_01700</name>
</gene>
<evidence type="ECO:0000256" key="3">
    <source>
        <dbReference type="ARBA" id="ARBA00022214"/>
    </source>
</evidence>
<dbReference type="SUPFAM" id="SSF53933">
    <property type="entry name" value="Microbial ribonucleases"/>
    <property type="match status" value="1"/>
</dbReference>
<evidence type="ECO:0000256" key="6">
    <source>
        <dbReference type="ARBA" id="ARBA00022801"/>
    </source>
</evidence>
<evidence type="ECO:0000256" key="4">
    <source>
        <dbReference type="ARBA" id="ARBA00022525"/>
    </source>
</evidence>
<dbReference type="InterPro" id="IPR001887">
    <property type="entry name" value="Barnase"/>
</dbReference>
<dbReference type="GO" id="GO:0004521">
    <property type="term" value="F:RNA endonuclease activity"/>
    <property type="evidence" value="ECO:0007669"/>
    <property type="project" value="UniProtKB-UniRule"/>
</dbReference>
<comment type="similarity">
    <text evidence="2 7">Belongs to the ribonuclease N1/T1 family.</text>
</comment>
<dbReference type="PRINTS" id="PR00117">
    <property type="entry name" value="BARNASE"/>
</dbReference>
<accession>A0A0U2KVA9</accession>